<reference evidence="7 8" key="1">
    <citation type="submission" date="2015-11" db="EMBL/GenBank/DDBJ databases">
        <title>Genomic analysis of 38 Legionella species identifies large and diverse effector repertoires.</title>
        <authorList>
            <person name="Burstein D."/>
            <person name="Amaro F."/>
            <person name="Zusman T."/>
            <person name="Lifshitz Z."/>
            <person name="Cohen O."/>
            <person name="Gilbert J.A."/>
            <person name="Pupko T."/>
            <person name="Shuman H.A."/>
            <person name="Segal G."/>
        </authorList>
    </citation>
    <scope>NUCLEOTIDE SEQUENCE [LARGE SCALE GENOMIC DNA]</scope>
    <source>
        <strain evidence="7 8">WA-270A-C2</strain>
    </source>
</reference>
<feature type="transmembrane region" description="Helical" evidence="6">
    <location>
        <begin position="64"/>
        <end position="83"/>
    </location>
</feature>
<protein>
    <recommendedName>
        <fullName evidence="6">SURF1-like protein</fullName>
    </recommendedName>
</protein>
<evidence type="ECO:0000256" key="1">
    <source>
        <dbReference type="ARBA" id="ARBA00004370"/>
    </source>
</evidence>
<keyword evidence="6" id="KW-1003">Cell membrane</keyword>
<dbReference type="STRING" id="458.Lrub_1966"/>
<accession>A0A0W0XR71</accession>
<dbReference type="PANTHER" id="PTHR23427:SF2">
    <property type="entry name" value="SURFEIT LOCUS PROTEIN 1"/>
    <property type="match status" value="1"/>
</dbReference>
<dbReference type="Pfam" id="PF02104">
    <property type="entry name" value="SURF1"/>
    <property type="match status" value="1"/>
</dbReference>
<proteinExistence type="inferred from homology"/>
<keyword evidence="4 6" id="KW-1133">Transmembrane helix</keyword>
<dbReference type="Proteomes" id="UP000054608">
    <property type="component" value="Unassembled WGS sequence"/>
</dbReference>
<feature type="transmembrane region" description="Helical" evidence="6">
    <location>
        <begin position="26"/>
        <end position="52"/>
    </location>
</feature>
<dbReference type="GO" id="GO:0005886">
    <property type="term" value="C:plasma membrane"/>
    <property type="evidence" value="ECO:0007669"/>
    <property type="project" value="UniProtKB-SubCell"/>
</dbReference>
<comment type="subcellular location">
    <subcellularLocation>
        <location evidence="6">Cell membrane</location>
        <topology evidence="6">Multi-pass membrane protein</topology>
    </subcellularLocation>
    <subcellularLocation>
        <location evidence="1">Membrane</location>
    </subcellularLocation>
</comment>
<dbReference type="InterPro" id="IPR045214">
    <property type="entry name" value="Surf1/Surf4"/>
</dbReference>
<evidence type="ECO:0000256" key="3">
    <source>
        <dbReference type="ARBA" id="ARBA00022692"/>
    </source>
</evidence>
<dbReference type="EMBL" id="LNYT01000020">
    <property type="protein sequence ID" value="KTD47044.1"/>
    <property type="molecule type" value="Genomic_DNA"/>
</dbReference>
<dbReference type="PANTHER" id="PTHR23427">
    <property type="entry name" value="SURFEIT LOCUS PROTEIN"/>
    <property type="match status" value="1"/>
</dbReference>
<keyword evidence="5 6" id="KW-0472">Membrane</keyword>
<dbReference type="PROSITE" id="PS50895">
    <property type="entry name" value="SURF1"/>
    <property type="match status" value="1"/>
</dbReference>
<dbReference type="PATRIC" id="fig|458.5.peg.2052"/>
<feature type="transmembrane region" description="Helical" evidence="6">
    <location>
        <begin position="260"/>
        <end position="280"/>
    </location>
</feature>
<comment type="caution">
    <text evidence="7">The sequence shown here is derived from an EMBL/GenBank/DDBJ whole genome shotgun (WGS) entry which is preliminary data.</text>
</comment>
<name>A0A0W0XR71_9GAMM</name>
<evidence type="ECO:0000256" key="6">
    <source>
        <dbReference type="RuleBase" id="RU363076"/>
    </source>
</evidence>
<evidence type="ECO:0000256" key="5">
    <source>
        <dbReference type="ARBA" id="ARBA00023136"/>
    </source>
</evidence>
<dbReference type="InterPro" id="IPR002994">
    <property type="entry name" value="Surf1/Shy1"/>
</dbReference>
<keyword evidence="3 6" id="KW-0812">Transmembrane</keyword>
<dbReference type="AlphaFoldDB" id="A0A0W0XR71"/>
<keyword evidence="8" id="KW-1185">Reference proteome</keyword>
<evidence type="ECO:0000313" key="7">
    <source>
        <dbReference type="EMBL" id="KTD47044.1"/>
    </source>
</evidence>
<evidence type="ECO:0000313" key="8">
    <source>
        <dbReference type="Proteomes" id="UP000054608"/>
    </source>
</evidence>
<comment type="similarity">
    <text evidence="2 6">Belongs to the SURF1 family.</text>
</comment>
<organism evidence="7 8">
    <name type="scientific">Legionella rubrilucens</name>
    <dbReference type="NCBI Taxonomy" id="458"/>
    <lineage>
        <taxon>Bacteria</taxon>
        <taxon>Pseudomonadati</taxon>
        <taxon>Pseudomonadota</taxon>
        <taxon>Gammaproteobacteria</taxon>
        <taxon>Legionellales</taxon>
        <taxon>Legionellaceae</taxon>
        <taxon>Legionella</taxon>
    </lineage>
</organism>
<gene>
    <name evidence="7" type="ORF">Lrub_1966</name>
</gene>
<evidence type="ECO:0000256" key="2">
    <source>
        <dbReference type="ARBA" id="ARBA00007165"/>
    </source>
</evidence>
<sequence length="289" mass="33558">MARMITTLVMEQSLKNFQLKYHKLNIGGYTLILIHSATRLTHIHLLIMTHLFTGNYRFAPKWSMTLLTVIVIALLSGLGYWQIIRAHEKEKTLELEAQSAKKPVADWQPDSSPPAQYQRIRVRGRFVPTVFLLDNQFYDHAFGYHVFNPLLLENGQLVLVDRGWIKGNLDRNQLPEVTTPRQRSVITGRVYYPSTKQWVLGEAIEQKKDKYYVIEKIDANLVSQVLHKSVYPFIIRLNKNAANGYVREWPVVTLSPQRHYGYAVQWFAMALAVLVIYIVLNLKKTHEKN</sequence>
<dbReference type="CDD" id="cd06662">
    <property type="entry name" value="SURF1"/>
    <property type="match status" value="1"/>
</dbReference>
<evidence type="ECO:0000256" key="4">
    <source>
        <dbReference type="ARBA" id="ARBA00022989"/>
    </source>
</evidence>